<dbReference type="Pfam" id="PF00342">
    <property type="entry name" value="PGI"/>
    <property type="match status" value="1"/>
</dbReference>
<dbReference type="Gene3D" id="3.40.50.10490">
    <property type="entry name" value="Glucose-6-phosphate isomerase like protein, domain 1"/>
    <property type="match status" value="2"/>
</dbReference>
<sequence>MKPSEFLSEPLLQDLPAWQHYSDAIIQARPTSSELRVFSTAGLYVDMTGQRYNSTISKAIKELLKARNFDQKRDILLNGGMANITEKRAAWHTALRKHMPPTTEIAKERSRAIDFVFRADSERKWRSILHIGIGGSDWGVRLLTSAFGYTGKWRDIRIASNIDGHSIEGALSGLNPHETLIVIATKSFKTSETLENAQRALEWLKQAGIENPYNQIIGITANPQAAEQWGLSPSNIFHFWEWVGGRFSIWSSLGISAALSVGNEIIGGIQNGAAVMDQHFATADIDENIPIQMAMAGIANRSLLGFSSLNLSVYDARLNNLIPYIQQLEMESLGKSTAINGQKVTIPTGPTVWGMTGTDGQHTFYQWLHQSIDGAAVDFIACLQADHRWPKHHEQLLANCLAQREALMQGKSFEQSYQECLEAGMPQEEAQYLAKHRTYTGGRPSNLILLETLNPFTLGALLALYEHKVFVQSVIWGINPFDQWGVEFGKVLASHIMDEIHHPDTHHPHDISTQHWIDYLKKQ</sequence>
<dbReference type="InterPro" id="IPR035476">
    <property type="entry name" value="SIS_PGI_1"/>
</dbReference>
<comment type="function">
    <text evidence="7">Catalyzes the reversible isomerization of glucose-6-phosphate to fructose-6-phosphate.</text>
</comment>
<comment type="pathway">
    <text evidence="1 7 8">Carbohydrate degradation; glycolysis; D-glyceraldehyde 3-phosphate and glycerone phosphate from D-glucose: step 2/4.</text>
</comment>
<dbReference type="eggNOG" id="COG0166">
    <property type="taxonomic scope" value="Bacteria"/>
</dbReference>
<keyword evidence="7" id="KW-0963">Cytoplasm</keyword>
<dbReference type="UniPathway" id="UPA00138"/>
<comment type="pathway">
    <text evidence="7">Carbohydrate biosynthesis; gluconeogenesis.</text>
</comment>
<dbReference type="Gene3D" id="1.10.1390.10">
    <property type="match status" value="1"/>
</dbReference>
<protein>
    <recommendedName>
        <fullName evidence="7">Glucose-6-phosphate isomerase</fullName>
        <shortName evidence="7">GPI</shortName>
        <ecNumber evidence="7">5.3.1.9</ecNumber>
    </recommendedName>
    <alternativeName>
        <fullName evidence="7">Phosphoglucose isomerase</fullName>
        <shortName evidence="7">PGI</shortName>
    </alternativeName>
    <alternativeName>
        <fullName evidence="7">Phosphohexose isomerase</fullName>
        <shortName evidence="7">PHI</shortName>
    </alternativeName>
</protein>
<dbReference type="InterPro" id="IPR046348">
    <property type="entry name" value="SIS_dom_sf"/>
</dbReference>
<dbReference type="RefSeq" id="WP_038498101.1">
    <property type="nucleotide sequence ID" value="NZ_AFWK01000091.1"/>
</dbReference>
<dbReference type="NCBIfam" id="NF001211">
    <property type="entry name" value="PRK00179.1"/>
    <property type="match status" value="1"/>
</dbReference>
<evidence type="ECO:0000313" key="9">
    <source>
        <dbReference type="EMBL" id="AIL32077.1"/>
    </source>
</evidence>
<evidence type="ECO:0000313" key="10">
    <source>
        <dbReference type="Proteomes" id="UP000028945"/>
    </source>
</evidence>
<dbReference type="InterPro" id="IPR023096">
    <property type="entry name" value="G6P_Isomerase_C"/>
</dbReference>
<evidence type="ECO:0000256" key="1">
    <source>
        <dbReference type="ARBA" id="ARBA00004926"/>
    </source>
</evidence>
<dbReference type="STRING" id="1072685.IX83_00935"/>
<accession>A0A077DF93</accession>
<organism evidence="9 10">
    <name type="scientific">Basilea psittacipulmonis DSM 24701</name>
    <dbReference type="NCBI Taxonomy" id="1072685"/>
    <lineage>
        <taxon>Bacteria</taxon>
        <taxon>Pseudomonadati</taxon>
        <taxon>Pseudomonadota</taxon>
        <taxon>Betaproteobacteria</taxon>
        <taxon>Burkholderiales</taxon>
        <taxon>Alcaligenaceae</taxon>
        <taxon>Basilea</taxon>
    </lineage>
</organism>
<feature type="active site" evidence="7">
    <location>
        <position position="362"/>
    </location>
</feature>
<dbReference type="GO" id="GO:0006096">
    <property type="term" value="P:glycolytic process"/>
    <property type="evidence" value="ECO:0007669"/>
    <property type="project" value="UniProtKB-UniRule"/>
</dbReference>
<comment type="similarity">
    <text evidence="2 7 8">Belongs to the GPI family.</text>
</comment>
<keyword evidence="10" id="KW-1185">Reference proteome</keyword>
<dbReference type="PROSITE" id="PS51463">
    <property type="entry name" value="P_GLUCOSE_ISOMERASE_3"/>
    <property type="match status" value="1"/>
</dbReference>
<keyword evidence="4 7" id="KW-0324">Glycolysis</keyword>
<keyword evidence="3 7" id="KW-0312">Gluconeogenesis</keyword>
<dbReference type="PANTHER" id="PTHR11469">
    <property type="entry name" value="GLUCOSE-6-PHOSPHATE ISOMERASE"/>
    <property type="match status" value="1"/>
</dbReference>
<evidence type="ECO:0000256" key="2">
    <source>
        <dbReference type="ARBA" id="ARBA00006604"/>
    </source>
</evidence>
<dbReference type="GO" id="GO:0004347">
    <property type="term" value="F:glucose-6-phosphate isomerase activity"/>
    <property type="evidence" value="ECO:0007669"/>
    <property type="project" value="UniProtKB-UniRule"/>
</dbReference>
<dbReference type="SUPFAM" id="SSF53697">
    <property type="entry name" value="SIS domain"/>
    <property type="match status" value="1"/>
</dbReference>
<dbReference type="EMBL" id="CP009238">
    <property type="protein sequence ID" value="AIL32077.1"/>
    <property type="molecule type" value="Genomic_DNA"/>
</dbReference>
<feature type="active site" description="Proton donor" evidence="7">
    <location>
        <position position="331"/>
    </location>
</feature>
<dbReference type="GO" id="GO:0048029">
    <property type="term" value="F:monosaccharide binding"/>
    <property type="evidence" value="ECO:0007669"/>
    <property type="project" value="TreeGrafter"/>
</dbReference>
<comment type="subcellular location">
    <subcellularLocation>
        <location evidence="7">Cytoplasm</location>
    </subcellularLocation>
</comment>
<dbReference type="CDD" id="cd05016">
    <property type="entry name" value="SIS_PGI_2"/>
    <property type="match status" value="1"/>
</dbReference>
<dbReference type="OrthoDB" id="140919at2"/>
<dbReference type="UniPathway" id="UPA00109">
    <property type="reaction ID" value="UER00181"/>
</dbReference>
<dbReference type="CDD" id="cd05015">
    <property type="entry name" value="SIS_PGI_1"/>
    <property type="match status" value="1"/>
</dbReference>
<dbReference type="GO" id="GO:0051156">
    <property type="term" value="P:glucose 6-phosphate metabolic process"/>
    <property type="evidence" value="ECO:0007669"/>
    <property type="project" value="TreeGrafter"/>
</dbReference>
<dbReference type="HOGENOM" id="CLU_017947_3_1_4"/>
<evidence type="ECO:0000256" key="5">
    <source>
        <dbReference type="ARBA" id="ARBA00023235"/>
    </source>
</evidence>
<dbReference type="Proteomes" id="UP000028945">
    <property type="component" value="Chromosome"/>
</dbReference>
<dbReference type="KEGG" id="bpsi:IX83_00935"/>
<dbReference type="InterPro" id="IPR035482">
    <property type="entry name" value="SIS_PGI_2"/>
</dbReference>
<evidence type="ECO:0000256" key="3">
    <source>
        <dbReference type="ARBA" id="ARBA00022432"/>
    </source>
</evidence>
<dbReference type="PRINTS" id="PR00662">
    <property type="entry name" value="G6PISOMERASE"/>
</dbReference>
<keyword evidence="5 7" id="KW-0413">Isomerase</keyword>
<dbReference type="AlphaFoldDB" id="A0A077DF93"/>
<dbReference type="EC" id="5.3.1.9" evidence="7"/>
<evidence type="ECO:0000256" key="8">
    <source>
        <dbReference type="RuleBase" id="RU000612"/>
    </source>
</evidence>
<dbReference type="InterPro" id="IPR001672">
    <property type="entry name" value="G6P_Isomerase"/>
</dbReference>
<dbReference type="PANTHER" id="PTHR11469:SF1">
    <property type="entry name" value="GLUCOSE-6-PHOSPHATE ISOMERASE"/>
    <property type="match status" value="1"/>
</dbReference>
<reference evidence="9 10" key="1">
    <citation type="journal article" date="2014" name="BMC Genomics">
        <title>A genomic perspective on a new bacterial genus and species from the Alcaligenaceae family, Basilea psittacipulmonis.</title>
        <authorList>
            <person name="Whiteson K.L."/>
            <person name="Hernandez D."/>
            <person name="Lazarevic V."/>
            <person name="Gaia N."/>
            <person name="Farinelli L."/>
            <person name="Francois P."/>
            <person name="Pilo P."/>
            <person name="Frey J."/>
            <person name="Schrenzel J."/>
        </authorList>
    </citation>
    <scope>NUCLEOTIDE SEQUENCE [LARGE SCALE GENOMIC DNA]</scope>
    <source>
        <strain evidence="9 10">DSM 24701</strain>
    </source>
</reference>
<dbReference type="PROSITE" id="PS00174">
    <property type="entry name" value="P_GLUCOSE_ISOMERASE_2"/>
    <property type="match status" value="1"/>
</dbReference>
<proteinExistence type="inferred from homology"/>
<evidence type="ECO:0000256" key="7">
    <source>
        <dbReference type="HAMAP-Rule" id="MF_00473"/>
    </source>
</evidence>
<gene>
    <name evidence="7" type="primary">pgi</name>
    <name evidence="9" type="ORF">IX83_00935</name>
</gene>
<feature type="active site" evidence="7">
    <location>
        <position position="490"/>
    </location>
</feature>
<dbReference type="PROSITE" id="PS00765">
    <property type="entry name" value="P_GLUCOSE_ISOMERASE_1"/>
    <property type="match status" value="1"/>
</dbReference>
<evidence type="ECO:0000256" key="6">
    <source>
        <dbReference type="ARBA" id="ARBA00029321"/>
    </source>
</evidence>
<dbReference type="GO" id="GO:0006094">
    <property type="term" value="P:gluconeogenesis"/>
    <property type="evidence" value="ECO:0007669"/>
    <property type="project" value="UniProtKB-UniRule"/>
</dbReference>
<comment type="catalytic activity">
    <reaction evidence="6 7 8">
        <text>alpha-D-glucose 6-phosphate = beta-D-fructose 6-phosphate</text>
        <dbReference type="Rhea" id="RHEA:11816"/>
        <dbReference type="ChEBI" id="CHEBI:57634"/>
        <dbReference type="ChEBI" id="CHEBI:58225"/>
        <dbReference type="EC" id="5.3.1.9"/>
    </reaction>
</comment>
<dbReference type="HAMAP" id="MF_00473">
    <property type="entry name" value="G6P_isomerase"/>
    <property type="match status" value="1"/>
</dbReference>
<dbReference type="FunFam" id="3.40.50.10490:FF:000060">
    <property type="entry name" value="Glucose-6-phosphate isomerase"/>
    <property type="match status" value="1"/>
</dbReference>
<name>A0A077DF93_9BURK</name>
<dbReference type="InterPro" id="IPR018189">
    <property type="entry name" value="Phosphoglucose_isomerase_CS"/>
</dbReference>
<dbReference type="GO" id="GO:0097367">
    <property type="term" value="F:carbohydrate derivative binding"/>
    <property type="evidence" value="ECO:0007669"/>
    <property type="project" value="InterPro"/>
</dbReference>
<evidence type="ECO:0000256" key="4">
    <source>
        <dbReference type="ARBA" id="ARBA00023152"/>
    </source>
</evidence>
<dbReference type="GO" id="GO:0005829">
    <property type="term" value="C:cytosol"/>
    <property type="evidence" value="ECO:0007669"/>
    <property type="project" value="TreeGrafter"/>
</dbReference>